<keyword evidence="4" id="KW-1185">Reference proteome</keyword>
<dbReference type="Gene3D" id="3.30.565.10">
    <property type="entry name" value="Histidine kinase-like ATPase, C-terminal domain"/>
    <property type="match status" value="1"/>
</dbReference>
<dbReference type="Proteomes" id="UP001597083">
    <property type="component" value="Unassembled WGS sequence"/>
</dbReference>
<dbReference type="InterPro" id="IPR003594">
    <property type="entry name" value="HATPase_dom"/>
</dbReference>
<keyword evidence="1" id="KW-0723">Serine/threonine-protein kinase</keyword>
<dbReference type="PANTHER" id="PTHR35526:SF3">
    <property type="entry name" value="ANTI-SIGMA-F FACTOR RSBW"/>
    <property type="match status" value="1"/>
</dbReference>
<dbReference type="Pfam" id="PF13581">
    <property type="entry name" value="HATPase_c_2"/>
    <property type="match status" value="1"/>
</dbReference>
<dbReference type="GO" id="GO:0005524">
    <property type="term" value="F:ATP binding"/>
    <property type="evidence" value="ECO:0007669"/>
    <property type="project" value="UniProtKB-KW"/>
</dbReference>
<evidence type="ECO:0000259" key="2">
    <source>
        <dbReference type="Pfam" id="PF13581"/>
    </source>
</evidence>
<sequence length="164" mass="17993">MENATLAGATAADWLWSPPKMRWRRVYPGRIDQVRQARDFAETLFKGAPCVDVVALAVSELAANAVRHTLSGERVDGWFGLEVVYDNPAYIAVTDMGGHGIPTVLPEGYGSPYNESGRGLRTLYELAQVFGVHGNSTHGHTVWVHLDANRKLEADLEAFVRSVS</sequence>
<keyword evidence="3" id="KW-0067">ATP-binding</keyword>
<dbReference type="InterPro" id="IPR050267">
    <property type="entry name" value="Anti-sigma-factor_SerPK"/>
</dbReference>
<comment type="caution">
    <text evidence="3">The sequence shown here is derived from an EMBL/GenBank/DDBJ whole genome shotgun (WGS) entry which is preliminary data.</text>
</comment>
<organism evidence="3 4">
    <name type="scientific">Actinomadura adrarensis</name>
    <dbReference type="NCBI Taxonomy" id="1819600"/>
    <lineage>
        <taxon>Bacteria</taxon>
        <taxon>Bacillati</taxon>
        <taxon>Actinomycetota</taxon>
        <taxon>Actinomycetes</taxon>
        <taxon>Streptosporangiales</taxon>
        <taxon>Thermomonosporaceae</taxon>
        <taxon>Actinomadura</taxon>
    </lineage>
</organism>
<keyword evidence="1" id="KW-0418">Kinase</keyword>
<dbReference type="EMBL" id="JBHTIR010000206">
    <property type="protein sequence ID" value="MFD0850959.1"/>
    <property type="molecule type" value="Genomic_DNA"/>
</dbReference>
<evidence type="ECO:0000313" key="4">
    <source>
        <dbReference type="Proteomes" id="UP001597083"/>
    </source>
</evidence>
<keyword evidence="3" id="KW-0547">Nucleotide-binding</keyword>
<keyword evidence="1" id="KW-0808">Transferase</keyword>
<dbReference type="PANTHER" id="PTHR35526">
    <property type="entry name" value="ANTI-SIGMA-F FACTOR RSBW-RELATED"/>
    <property type="match status" value="1"/>
</dbReference>
<accession>A0ABW3CAK2</accession>
<dbReference type="SUPFAM" id="SSF55874">
    <property type="entry name" value="ATPase domain of HSP90 chaperone/DNA topoisomerase II/histidine kinase"/>
    <property type="match status" value="1"/>
</dbReference>
<dbReference type="CDD" id="cd16936">
    <property type="entry name" value="HATPase_RsbW-like"/>
    <property type="match status" value="1"/>
</dbReference>
<name>A0ABW3CAK2_9ACTN</name>
<proteinExistence type="predicted"/>
<dbReference type="InterPro" id="IPR036890">
    <property type="entry name" value="HATPase_C_sf"/>
</dbReference>
<evidence type="ECO:0000313" key="3">
    <source>
        <dbReference type="EMBL" id="MFD0850959.1"/>
    </source>
</evidence>
<gene>
    <name evidence="3" type="ORF">ACFQ07_01870</name>
</gene>
<evidence type="ECO:0000256" key="1">
    <source>
        <dbReference type="ARBA" id="ARBA00022527"/>
    </source>
</evidence>
<reference evidence="4" key="1">
    <citation type="journal article" date="2019" name="Int. J. Syst. Evol. Microbiol.">
        <title>The Global Catalogue of Microorganisms (GCM) 10K type strain sequencing project: providing services to taxonomists for standard genome sequencing and annotation.</title>
        <authorList>
            <consortium name="The Broad Institute Genomics Platform"/>
            <consortium name="The Broad Institute Genome Sequencing Center for Infectious Disease"/>
            <person name="Wu L."/>
            <person name="Ma J."/>
        </authorList>
    </citation>
    <scope>NUCLEOTIDE SEQUENCE [LARGE SCALE GENOMIC DNA]</scope>
    <source>
        <strain evidence="4">JCM 31696</strain>
    </source>
</reference>
<feature type="domain" description="Histidine kinase/HSP90-like ATPase" evidence="2">
    <location>
        <begin position="29"/>
        <end position="144"/>
    </location>
</feature>
<protein>
    <submittedName>
        <fullName evidence="3">ATP-binding protein</fullName>
    </submittedName>
</protein>